<proteinExistence type="predicted"/>
<dbReference type="InterPro" id="IPR021264">
    <property type="entry name" value="AFUB_079030/YDR124W-like"/>
</dbReference>
<dbReference type="EMBL" id="KV454208">
    <property type="protein sequence ID" value="ODQ62732.1"/>
    <property type="molecule type" value="Genomic_DNA"/>
</dbReference>
<protein>
    <recommendedName>
        <fullName evidence="2">Subtelomeric hrmA-associated cluster protein AFUB-079030/YDR124W-like helical bundle domain-containing protein</fullName>
    </recommendedName>
</protein>
<reference evidence="3 4" key="1">
    <citation type="journal article" date="2016" name="Proc. Natl. Acad. Sci. U.S.A.">
        <title>Comparative genomics of biotechnologically important yeasts.</title>
        <authorList>
            <person name="Riley R."/>
            <person name="Haridas S."/>
            <person name="Wolfe K.H."/>
            <person name="Lopes M.R."/>
            <person name="Hittinger C.T."/>
            <person name="Goeker M."/>
            <person name="Salamov A.A."/>
            <person name="Wisecaver J.H."/>
            <person name="Long T.M."/>
            <person name="Calvey C.H."/>
            <person name="Aerts A.L."/>
            <person name="Barry K.W."/>
            <person name="Choi C."/>
            <person name="Clum A."/>
            <person name="Coughlan A.Y."/>
            <person name="Deshpande S."/>
            <person name="Douglass A.P."/>
            <person name="Hanson S.J."/>
            <person name="Klenk H.-P."/>
            <person name="LaButti K.M."/>
            <person name="Lapidus A."/>
            <person name="Lindquist E.A."/>
            <person name="Lipzen A.M."/>
            <person name="Meier-Kolthoff J.P."/>
            <person name="Ohm R.A."/>
            <person name="Otillar R.P."/>
            <person name="Pangilinan J.L."/>
            <person name="Peng Y."/>
            <person name="Rokas A."/>
            <person name="Rosa C.A."/>
            <person name="Scheuner C."/>
            <person name="Sibirny A.A."/>
            <person name="Slot J.C."/>
            <person name="Stielow J.B."/>
            <person name="Sun H."/>
            <person name="Kurtzman C.P."/>
            <person name="Blackwell M."/>
            <person name="Grigoriev I.V."/>
            <person name="Jeffries T.W."/>
        </authorList>
    </citation>
    <scope>NUCLEOTIDE SEQUENCE [LARGE SCALE GENOMIC DNA]</scope>
    <source>
        <strain evidence="4">ATCC 58044 / CBS 1984 / NCYC 433 / NRRL Y-366-8</strain>
    </source>
</reference>
<accession>A0A1E3PCN7</accession>
<dbReference type="PANTHER" id="PTHR36102:SF1">
    <property type="entry name" value="YDR124W-LIKE HELICAL BUNDLE DOMAIN-CONTAINING PROTEIN"/>
    <property type="match status" value="1"/>
</dbReference>
<dbReference type="GO" id="GO:0005634">
    <property type="term" value="C:nucleus"/>
    <property type="evidence" value="ECO:0007669"/>
    <property type="project" value="InterPro"/>
</dbReference>
<feature type="compositionally biased region" description="Acidic residues" evidence="1">
    <location>
        <begin position="285"/>
        <end position="295"/>
    </location>
</feature>
<dbReference type="Pfam" id="PF11001">
    <property type="entry name" value="AFUB_07903_YDR124W_hel"/>
    <property type="match status" value="1"/>
</dbReference>
<dbReference type="RefSeq" id="XP_019041939.1">
    <property type="nucleotide sequence ID" value="XM_019184463.1"/>
</dbReference>
<name>A0A1E3PCN7_WICAA</name>
<evidence type="ECO:0000313" key="4">
    <source>
        <dbReference type="Proteomes" id="UP000094112"/>
    </source>
</evidence>
<evidence type="ECO:0000313" key="3">
    <source>
        <dbReference type="EMBL" id="ODQ62732.1"/>
    </source>
</evidence>
<evidence type="ECO:0000259" key="2">
    <source>
        <dbReference type="Pfam" id="PF11001"/>
    </source>
</evidence>
<dbReference type="STRING" id="683960.A0A1E3PCN7"/>
<dbReference type="PANTHER" id="PTHR36102">
    <property type="entry name" value="CHROMOSOME 10, WHOLE GENOME SHOTGUN SEQUENCE"/>
    <property type="match status" value="1"/>
</dbReference>
<feature type="region of interest" description="Disordered" evidence="1">
    <location>
        <begin position="387"/>
        <end position="417"/>
    </location>
</feature>
<dbReference type="InterPro" id="IPR047092">
    <property type="entry name" value="AFUB_07903/YDR124W-like_hel"/>
</dbReference>
<dbReference type="GeneID" id="30201709"/>
<gene>
    <name evidence="3" type="ORF">WICANDRAFT_76900</name>
</gene>
<evidence type="ECO:0000256" key="1">
    <source>
        <dbReference type="SAM" id="MobiDB-lite"/>
    </source>
</evidence>
<dbReference type="GO" id="GO:0003700">
    <property type="term" value="F:DNA-binding transcription factor activity"/>
    <property type="evidence" value="ECO:0007669"/>
    <property type="project" value="InterPro"/>
</dbReference>
<feature type="compositionally biased region" description="Polar residues" evidence="1">
    <location>
        <begin position="329"/>
        <end position="340"/>
    </location>
</feature>
<dbReference type="OrthoDB" id="5338458at2759"/>
<feature type="region of interest" description="Disordered" evidence="1">
    <location>
        <begin position="52"/>
        <end position="75"/>
    </location>
</feature>
<feature type="compositionally biased region" description="Polar residues" evidence="1">
    <location>
        <begin position="52"/>
        <end position="70"/>
    </location>
</feature>
<dbReference type="AlphaFoldDB" id="A0A1E3PCN7"/>
<feature type="compositionally biased region" description="Acidic residues" evidence="1">
    <location>
        <begin position="256"/>
        <end position="271"/>
    </location>
</feature>
<keyword evidence="4" id="KW-1185">Reference proteome</keyword>
<feature type="region of interest" description="Disordered" evidence="1">
    <location>
        <begin position="256"/>
        <end position="350"/>
    </location>
</feature>
<sequence length="417" mass="47636">MNQLEDEIIEALTKFVQEDGSFALLLSFPNGLVKFHSSDDFKSYIDLFTQDQTDPANSQSPASLNNNVDTPKQETQEKGLIPLVRALESPTFELHLSSKREVMNHLRACFREMQQLACKTIAKAWIKAIEPKKQTNFPYNRGNDSRPPWWPSHIRHCEPDHLVKSERIDLLVGIARHEDTDVRKLRDATNRVPSLDKHRLKVLDEVYLLVKTEKEEGEGTLLVSDFENATRLSTKKRKPVRAVPFRRRYVKKVELEDDDYDQADETNDQVEEQEKQESQIAEDTTLTEDEVPVEEEVQKENDIAGVSSVTDPPPSRIFDAPPSAFENPGASSSLPDEASTTPPPPKRYTFRDFVKTTPIGTTTTEDGRVFPNAFNLQMFSASRVDPEVLEQSSRYPAYAQSPQQDEDEFEQDDHIWC</sequence>
<organism evidence="3 4">
    <name type="scientific">Wickerhamomyces anomalus (strain ATCC 58044 / CBS 1984 / NCYC 433 / NRRL Y-366-8)</name>
    <name type="common">Yeast</name>
    <name type="synonym">Hansenula anomala</name>
    <dbReference type="NCBI Taxonomy" id="683960"/>
    <lineage>
        <taxon>Eukaryota</taxon>
        <taxon>Fungi</taxon>
        <taxon>Dikarya</taxon>
        <taxon>Ascomycota</taxon>
        <taxon>Saccharomycotina</taxon>
        <taxon>Saccharomycetes</taxon>
        <taxon>Phaffomycetales</taxon>
        <taxon>Wickerhamomycetaceae</taxon>
        <taxon>Wickerhamomyces</taxon>
    </lineage>
</organism>
<dbReference type="SUPFAM" id="SSF116768">
    <property type="entry name" value="DNA-binding domain of EIN3-like"/>
    <property type="match status" value="1"/>
</dbReference>
<dbReference type="Proteomes" id="UP000094112">
    <property type="component" value="Unassembled WGS sequence"/>
</dbReference>
<feature type="domain" description="Subtelomeric hrmA-associated cluster protein AFUB-079030/YDR124W-like helical bundle" evidence="2">
    <location>
        <begin position="97"/>
        <end position="211"/>
    </location>
</feature>
<dbReference type="InterPro" id="IPR023278">
    <property type="entry name" value="Ethylene_insens-like_DNA-bd"/>
</dbReference>